<dbReference type="EnsemblMetazoa" id="XM_030982592">
    <property type="protein sequence ID" value="XP_030838452"/>
    <property type="gene ID" value="LOC115918200"/>
</dbReference>
<protein>
    <recommendedName>
        <fullName evidence="2">HECT-type E3 ubiquitin transferase</fullName>
        <ecNumber evidence="2">2.3.2.26</ecNumber>
    </recommendedName>
</protein>
<evidence type="ECO:0000256" key="3">
    <source>
        <dbReference type="ARBA" id="ARBA00022679"/>
    </source>
</evidence>
<dbReference type="InParanoid" id="A0A7M7NRM2"/>
<dbReference type="GeneID" id="115918200"/>
<dbReference type="AlphaFoldDB" id="A0A7M7NRM2"/>
<evidence type="ECO:0000259" key="6">
    <source>
        <dbReference type="PROSITE" id="PS50237"/>
    </source>
</evidence>
<dbReference type="EC" id="2.3.2.26" evidence="2"/>
<dbReference type="Pfam" id="PF00632">
    <property type="entry name" value="HECT"/>
    <property type="match status" value="1"/>
</dbReference>
<comment type="catalytic activity">
    <reaction evidence="1">
        <text>S-ubiquitinyl-[E2 ubiquitin-conjugating enzyme]-L-cysteine + [acceptor protein]-L-lysine = [E2 ubiquitin-conjugating enzyme]-L-cysteine + N(6)-ubiquitinyl-[acceptor protein]-L-lysine.</text>
        <dbReference type="EC" id="2.3.2.26"/>
    </reaction>
</comment>
<evidence type="ECO:0000256" key="4">
    <source>
        <dbReference type="ARBA" id="ARBA00022786"/>
    </source>
</evidence>
<sequence>MFWEVFHALDDDQKREFLVFVAGSDRVPVGGLENLGLTIVELIPDDVVDDPDDPDDLCPVAHCCNNDKYNRTLELPMYTSKELVKDRLMTTLSLSNCPFHIA</sequence>
<dbReference type="SUPFAM" id="SSF56204">
    <property type="entry name" value="Hect, E3 ligase catalytic domain"/>
    <property type="match status" value="1"/>
</dbReference>
<dbReference type="Proteomes" id="UP000007110">
    <property type="component" value="Unassembled WGS sequence"/>
</dbReference>
<feature type="domain" description="HECT" evidence="6">
    <location>
        <begin position="1"/>
        <end position="102"/>
    </location>
</feature>
<reference evidence="7" key="2">
    <citation type="submission" date="2021-01" db="UniProtKB">
        <authorList>
            <consortium name="EnsemblMetazoa"/>
        </authorList>
    </citation>
    <scope>IDENTIFICATION</scope>
</reference>
<dbReference type="Gene3D" id="3.30.2410.10">
    <property type="entry name" value="Hect, E3 ligase catalytic domain"/>
    <property type="match status" value="1"/>
</dbReference>
<organism evidence="7 8">
    <name type="scientific">Strongylocentrotus purpuratus</name>
    <name type="common">Purple sea urchin</name>
    <dbReference type="NCBI Taxonomy" id="7668"/>
    <lineage>
        <taxon>Eukaryota</taxon>
        <taxon>Metazoa</taxon>
        <taxon>Echinodermata</taxon>
        <taxon>Eleutherozoa</taxon>
        <taxon>Echinozoa</taxon>
        <taxon>Echinoidea</taxon>
        <taxon>Euechinoidea</taxon>
        <taxon>Echinacea</taxon>
        <taxon>Camarodonta</taxon>
        <taxon>Echinidea</taxon>
        <taxon>Strongylocentrotidae</taxon>
        <taxon>Strongylocentrotus</taxon>
    </lineage>
</organism>
<dbReference type="GO" id="GO:0061630">
    <property type="term" value="F:ubiquitin protein ligase activity"/>
    <property type="evidence" value="ECO:0007669"/>
    <property type="project" value="UniProtKB-EC"/>
</dbReference>
<feature type="active site" description="Glycyl thioester intermediate" evidence="5">
    <location>
        <position position="64"/>
    </location>
</feature>
<dbReference type="RefSeq" id="XP_030838452.1">
    <property type="nucleotide sequence ID" value="XM_030982592.1"/>
</dbReference>
<keyword evidence="8" id="KW-1185">Reference proteome</keyword>
<dbReference type="PANTHER" id="PTHR45700:SF8">
    <property type="entry name" value="HECT-TYPE E3 UBIQUITIN TRANSFERASE"/>
    <property type="match status" value="1"/>
</dbReference>
<reference evidence="8" key="1">
    <citation type="submission" date="2015-02" db="EMBL/GenBank/DDBJ databases">
        <title>Genome sequencing for Strongylocentrotus purpuratus.</title>
        <authorList>
            <person name="Murali S."/>
            <person name="Liu Y."/>
            <person name="Vee V."/>
            <person name="English A."/>
            <person name="Wang M."/>
            <person name="Skinner E."/>
            <person name="Han Y."/>
            <person name="Muzny D.M."/>
            <person name="Worley K.C."/>
            <person name="Gibbs R.A."/>
        </authorList>
    </citation>
    <scope>NUCLEOTIDE SEQUENCE</scope>
</reference>
<accession>A0A7M7NRM2</accession>
<name>A0A7M7NRM2_STRPU</name>
<dbReference type="PANTHER" id="PTHR45700">
    <property type="entry name" value="UBIQUITIN-PROTEIN LIGASE E3C"/>
    <property type="match status" value="1"/>
</dbReference>
<evidence type="ECO:0000256" key="5">
    <source>
        <dbReference type="PROSITE-ProRule" id="PRU00104"/>
    </source>
</evidence>
<evidence type="ECO:0000256" key="1">
    <source>
        <dbReference type="ARBA" id="ARBA00000885"/>
    </source>
</evidence>
<proteinExistence type="predicted"/>
<dbReference type="InterPro" id="IPR035983">
    <property type="entry name" value="Hect_E3_ubiquitin_ligase"/>
</dbReference>
<dbReference type="PROSITE" id="PS50237">
    <property type="entry name" value="HECT"/>
    <property type="match status" value="1"/>
</dbReference>
<dbReference type="OrthoDB" id="5981550at2759"/>
<dbReference type="GO" id="GO:0000209">
    <property type="term" value="P:protein polyubiquitination"/>
    <property type="evidence" value="ECO:0007669"/>
    <property type="project" value="InterPro"/>
</dbReference>
<evidence type="ECO:0000313" key="8">
    <source>
        <dbReference type="Proteomes" id="UP000007110"/>
    </source>
</evidence>
<evidence type="ECO:0000313" key="7">
    <source>
        <dbReference type="EnsemblMetazoa" id="XP_030838452"/>
    </source>
</evidence>
<evidence type="ECO:0000256" key="2">
    <source>
        <dbReference type="ARBA" id="ARBA00012485"/>
    </source>
</evidence>
<keyword evidence="4 5" id="KW-0833">Ubl conjugation pathway</keyword>
<keyword evidence="3" id="KW-0808">Transferase</keyword>
<dbReference type="KEGG" id="spu:115918200"/>
<dbReference type="InterPro" id="IPR044611">
    <property type="entry name" value="E3A/B/C-like"/>
</dbReference>
<dbReference type="InterPro" id="IPR000569">
    <property type="entry name" value="HECT_dom"/>
</dbReference>